<feature type="compositionally biased region" description="Basic and acidic residues" evidence="3">
    <location>
        <begin position="19"/>
        <end position="48"/>
    </location>
</feature>
<dbReference type="PANTHER" id="PTHR22691">
    <property type="entry name" value="YEAST SPT2-RELATED"/>
    <property type="match status" value="1"/>
</dbReference>
<reference evidence="4 5" key="1">
    <citation type="submission" date="2017-10" db="EMBL/GenBank/DDBJ databases">
        <title>A novel species of cold-tolerant Malassezia isolated from bats.</title>
        <authorList>
            <person name="Lorch J.M."/>
            <person name="Palmer J.M."/>
            <person name="Vanderwolf K.J."/>
            <person name="Schmidt K.Z."/>
            <person name="Verant M.L."/>
            <person name="Weller T.J."/>
            <person name="Blehert D.S."/>
        </authorList>
    </citation>
    <scope>NUCLEOTIDE SEQUENCE [LARGE SCALE GENOMIC DNA]</scope>
    <source>
        <strain evidence="4 5">NWHC:44797-103</strain>
    </source>
</reference>
<evidence type="ECO:0000256" key="3">
    <source>
        <dbReference type="SAM" id="MobiDB-lite"/>
    </source>
</evidence>
<gene>
    <name evidence="4" type="ORF">MVES_001421</name>
</gene>
<accession>A0A2N1JCG7</accession>
<dbReference type="GO" id="GO:0005730">
    <property type="term" value="C:nucleolus"/>
    <property type="evidence" value="ECO:0007669"/>
    <property type="project" value="TreeGrafter"/>
</dbReference>
<feature type="compositionally biased region" description="Basic residues" evidence="3">
    <location>
        <begin position="105"/>
        <end position="123"/>
    </location>
</feature>
<evidence type="ECO:0000313" key="4">
    <source>
        <dbReference type="EMBL" id="PKI84261.1"/>
    </source>
</evidence>
<dbReference type="PANTHER" id="PTHR22691:SF8">
    <property type="entry name" value="PROTEIN SPT2 HOMOLOG"/>
    <property type="match status" value="1"/>
</dbReference>
<dbReference type="AlphaFoldDB" id="A0A2N1JCG7"/>
<evidence type="ECO:0000313" key="5">
    <source>
        <dbReference type="Proteomes" id="UP000232875"/>
    </source>
</evidence>
<dbReference type="Proteomes" id="UP000232875">
    <property type="component" value="Unassembled WGS sequence"/>
</dbReference>
<dbReference type="GO" id="GO:0003677">
    <property type="term" value="F:DNA binding"/>
    <property type="evidence" value="ECO:0007669"/>
    <property type="project" value="TreeGrafter"/>
</dbReference>
<name>A0A2N1JCG7_9BASI</name>
<protein>
    <recommendedName>
        <fullName evidence="6">SPT2 chromatin protein</fullName>
    </recommendedName>
</protein>
<dbReference type="STRING" id="2020962.A0A2N1JCG7"/>
<dbReference type="InterPro" id="IPR013256">
    <property type="entry name" value="Chromatin_SPT2"/>
</dbReference>
<keyword evidence="2" id="KW-0175">Coiled coil</keyword>
<dbReference type="SMART" id="SM00784">
    <property type="entry name" value="SPT2"/>
    <property type="match status" value="1"/>
</dbReference>
<feature type="region of interest" description="Disordered" evidence="3">
    <location>
        <begin position="92"/>
        <end position="132"/>
    </location>
</feature>
<dbReference type="GO" id="GO:0006360">
    <property type="term" value="P:transcription by RNA polymerase I"/>
    <property type="evidence" value="ECO:0007669"/>
    <property type="project" value="TreeGrafter"/>
</dbReference>
<dbReference type="EMBL" id="KZ454989">
    <property type="protein sequence ID" value="PKI84261.1"/>
    <property type="molecule type" value="Genomic_DNA"/>
</dbReference>
<dbReference type="GO" id="GO:0042393">
    <property type="term" value="F:histone binding"/>
    <property type="evidence" value="ECO:0007669"/>
    <property type="project" value="TreeGrafter"/>
</dbReference>
<comment type="similarity">
    <text evidence="1">Belongs to the SPT2 family.</text>
</comment>
<evidence type="ECO:0000256" key="2">
    <source>
        <dbReference type="ARBA" id="ARBA00023054"/>
    </source>
</evidence>
<proteinExistence type="inferred from homology"/>
<feature type="region of interest" description="Disordered" evidence="3">
    <location>
        <begin position="18"/>
        <end position="48"/>
    </location>
</feature>
<keyword evidence="5" id="KW-1185">Reference proteome</keyword>
<dbReference type="GO" id="GO:0006334">
    <property type="term" value="P:nucleosome assembly"/>
    <property type="evidence" value="ECO:0007669"/>
    <property type="project" value="TreeGrafter"/>
</dbReference>
<dbReference type="Pfam" id="PF08243">
    <property type="entry name" value="SPT2"/>
    <property type="match status" value="1"/>
</dbReference>
<dbReference type="OrthoDB" id="6259853at2759"/>
<evidence type="ECO:0008006" key="6">
    <source>
        <dbReference type="Google" id="ProtNLM"/>
    </source>
</evidence>
<evidence type="ECO:0000256" key="1">
    <source>
        <dbReference type="ARBA" id="ARBA00006461"/>
    </source>
</evidence>
<sequence length="281" mass="31649">MQFAELKRAALAQTAAQREAFEERTRERAAQRDVAHARAEQREKERAHWLARERLRQETQDTRGDKAQGAQAAVRNAKAARATEAAARNKLLGRNAEVRSPAFQKAKRAASRHRAGATMRNKHGGVPLTREEKRQKRMASEMGVAFQHGQARAPAPPNATSGGTLRCKTARETFIEEENRRKREAFAIRVDDADDADDAGDAGDAGDARANAISDEIWRLFGKDRLRYAARDIDSDEDMEAGADDVLREERISARQAQKEDELAARELEERQQRKRALQRM</sequence>
<organism evidence="4 5">
    <name type="scientific">Malassezia vespertilionis</name>
    <dbReference type="NCBI Taxonomy" id="2020962"/>
    <lineage>
        <taxon>Eukaryota</taxon>
        <taxon>Fungi</taxon>
        <taxon>Dikarya</taxon>
        <taxon>Basidiomycota</taxon>
        <taxon>Ustilaginomycotina</taxon>
        <taxon>Malasseziomycetes</taxon>
        <taxon>Malasseziales</taxon>
        <taxon>Malasseziaceae</taxon>
        <taxon>Malassezia</taxon>
    </lineage>
</organism>